<proteinExistence type="predicted"/>
<dbReference type="EMBL" id="UINC01171166">
    <property type="protein sequence ID" value="SVD75581.1"/>
    <property type="molecule type" value="Genomic_DNA"/>
</dbReference>
<protein>
    <submittedName>
        <fullName evidence="1">Uncharacterized protein</fullName>
    </submittedName>
</protein>
<organism evidence="1">
    <name type="scientific">marine metagenome</name>
    <dbReference type="NCBI Taxonomy" id="408172"/>
    <lineage>
        <taxon>unclassified sequences</taxon>
        <taxon>metagenomes</taxon>
        <taxon>ecological metagenomes</taxon>
    </lineage>
</organism>
<accession>A0A382XYM2</accession>
<name>A0A382XYM2_9ZZZZ</name>
<dbReference type="Pfam" id="PF21196">
    <property type="entry name" value="PcrA_UvrD_tudor"/>
    <property type="match status" value="1"/>
</dbReference>
<gene>
    <name evidence="1" type="ORF">METZ01_LOCUS428435</name>
</gene>
<reference evidence="1" key="1">
    <citation type="submission" date="2018-05" db="EMBL/GenBank/DDBJ databases">
        <authorList>
            <person name="Lanie J.A."/>
            <person name="Ng W.-L."/>
            <person name="Kazmierczak K.M."/>
            <person name="Andrzejewski T.M."/>
            <person name="Davidsen T.M."/>
            <person name="Wayne K.J."/>
            <person name="Tettelin H."/>
            <person name="Glass J.I."/>
            <person name="Rusch D."/>
            <person name="Podicherti R."/>
            <person name="Tsui H.-C.T."/>
            <person name="Winkler M.E."/>
        </authorList>
    </citation>
    <scope>NUCLEOTIDE SEQUENCE</scope>
</reference>
<evidence type="ECO:0000313" key="1">
    <source>
        <dbReference type="EMBL" id="SVD75581.1"/>
    </source>
</evidence>
<sequence>MADFDIGDKIKHKVFGEGTIMDIAEGNSANLTIAFGKDKKVIKSSYVKLLK</sequence>
<dbReference type="AlphaFoldDB" id="A0A382XYM2"/>